<accession>A0A7R9FRQ3</accession>
<keyword evidence="1" id="KW-1133">Transmembrane helix</keyword>
<dbReference type="Proteomes" id="UP000677054">
    <property type="component" value="Unassembled WGS sequence"/>
</dbReference>
<proteinExistence type="predicted"/>
<dbReference type="EMBL" id="CAJPEV010004415">
    <property type="protein sequence ID" value="CAG0901754.1"/>
    <property type="molecule type" value="Genomic_DNA"/>
</dbReference>
<protein>
    <submittedName>
        <fullName evidence="2">Uncharacterized protein</fullName>
    </submittedName>
</protein>
<keyword evidence="3" id="KW-1185">Reference proteome</keyword>
<evidence type="ECO:0000256" key="1">
    <source>
        <dbReference type="SAM" id="Phobius"/>
    </source>
</evidence>
<keyword evidence="1" id="KW-0812">Transmembrane</keyword>
<feature type="non-terminal residue" evidence="2">
    <location>
        <position position="78"/>
    </location>
</feature>
<gene>
    <name evidence="2" type="ORF">DSTB1V02_LOCUS12186</name>
</gene>
<evidence type="ECO:0000313" key="3">
    <source>
        <dbReference type="Proteomes" id="UP000677054"/>
    </source>
</evidence>
<name>A0A7R9FRQ3_9CRUS</name>
<organism evidence="2">
    <name type="scientific">Darwinula stevensoni</name>
    <dbReference type="NCBI Taxonomy" id="69355"/>
    <lineage>
        <taxon>Eukaryota</taxon>
        <taxon>Metazoa</taxon>
        <taxon>Ecdysozoa</taxon>
        <taxon>Arthropoda</taxon>
        <taxon>Crustacea</taxon>
        <taxon>Oligostraca</taxon>
        <taxon>Ostracoda</taxon>
        <taxon>Podocopa</taxon>
        <taxon>Podocopida</taxon>
        <taxon>Darwinulocopina</taxon>
        <taxon>Darwinuloidea</taxon>
        <taxon>Darwinulidae</taxon>
        <taxon>Darwinula</taxon>
    </lineage>
</organism>
<evidence type="ECO:0000313" key="2">
    <source>
        <dbReference type="EMBL" id="CAD7252428.1"/>
    </source>
</evidence>
<dbReference type="EMBL" id="LR903932">
    <property type="protein sequence ID" value="CAD7252428.1"/>
    <property type="molecule type" value="Genomic_DNA"/>
</dbReference>
<reference evidence="2" key="1">
    <citation type="submission" date="2020-11" db="EMBL/GenBank/DDBJ databases">
        <authorList>
            <person name="Tran Van P."/>
        </authorList>
    </citation>
    <scope>NUCLEOTIDE SEQUENCE</scope>
</reference>
<keyword evidence="1" id="KW-0472">Membrane</keyword>
<dbReference type="AlphaFoldDB" id="A0A7R9FRQ3"/>
<feature type="transmembrane region" description="Helical" evidence="1">
    <location>
        <begin position="29"/>
        <end position="50"/>
    </location>
</feature>
<sequence length="78" mass="8771">MCYHYTTEPRISNRLSESHPHTYDSGSGVLITFSGFLMNTLIGFIFYAHFGKKKNAIPLRPWSAEGTTIATPLGKETY</sequence>